<dbReference type="EMBL" id="LN857010">
    <property type="protein sequence ID" value="CDP99679.1"/>
    <property type="molecule type" value="Genomic_DNA"/>
</dbReference>
<reference evidence="1" key="2">
    <citation type="submission" date="2012-12" db="EMBL/GenBank/DDBJ databases">
        <authorList>
            <person name="Gao Y.W."/>
            <person name="Fan S.T."/>
            <person name="Sun H.T."/>
            <person name="Wang Z."/>
            <person name="Gao X.L."/>
            <person name="Li Y.G."/>
            <person name="Wang T.C."/>
            <person name="Zhang K."/>
            <person name="Xu W.W."/>
            <person name="Yu Z.J."/>
            <person name="Xia X.Z."/>
        </authorList>
    </citation>
    <scope>NUCLEOTIDE SEQUENCE</scope>
    <source>
        <strain evidence="1">FR3</strain>
    </source>
</reference>
<name>A0A0K0IY41_BRUMA</name>
<dbReference type="KEGG" id="bmy:BM_BM13537"/>
<gene>
    <name evidence="1 4 5" type="ORF">Bm13537</name>
    <name evidence="2" type="ORF">BM_BM13537</name>
    <name evidence="1" type="ORF">BM_Bm13537</name>
</gene>
<evidence type="ECO:0000313" key="4">
    <source>
        <dbReference type="WBParaSite" id="Bm13537.1"/>
    </source>
</evidence>
<accession>A0A4E9F4Y0</accession>
<reference evidence="1 3" key="1">
    <citation type="journal article" date="2007" name="Science">
        <title>Draft genome of the filarial nematode parasite Brugia malayi.</title>
        <authorList>
            <person name="Ghedin E."/>
            <person name="Wang S."/>
            <person name="Spiro D."/>
            <person name="Caler E."/>
            <person name="Zhao Q."/>
            <person name="Crabtree J."/>
            <person name="Allen J.E."/>
            <person name="Delcher A.L."/>
            <person name="Guiliano D.B."/>
            <person name="Miranda-Saavedra D."/>
            <person name="Angiuoli S.V."/>
            <person name="Creasy T."/>
            <person name="Amedeo P."/>
            <person name="Haas B."/>
            <person name="El-Sayed N.M."/>
            <person name="Wortman J.R."/>
            <person name="Feldblyum T."/>
            <person name="Tallon L."/>
            <person name="Schatz M."/>
            <person name="Shumway M."/>
            <person name="Koo H."/>
            <person name="Salzberg S.L."/>
            <person name="Schobel S."/>
            <person name="Pertea M."/>
            <person name="Pop M."/>
            <person name="White O."/>
            <person name="Barton G.J."/>
            <person name="Carlow C.K."/>
            <person name="Crawford M.J."/>
            <person name="Daub J."/>
            <person name="Dimmic M.W."/>
            <person name="Estes C.F."/>
            <person name="Foster J.M."/>
            <person name="Ganatra M."/>
            <person name="Gregory W.F."/>
            <person name="Johnson N.M."/>
            <person name="Jin J."/>
            <person name="Komuniecki R."/>
            <person name="Korf I."/>
            <person name="Kumar S."/>
            <person name="Laney S."/>
            <person name="Li B.W."/>
            <person name="Li W."/>
            <person name="Lindblom T.H."/>
            <person name="Lustigman S."/>
            <person name="Ma D."/>
            <person name="Maina C.V."/>
            <person name="Martin D.M."/>
            <person name="McCarter J.P."/>
            <person name="McReynolds L."/>
            <person name="Mitreva M."/>
            <person name="Nutman T.B."/>
            <person name="Parkinson J."/>
            <person name="Peregrin-Alvarez J.M."/>
            <person name="Poole C."/>
            <person name="Ren Q."/>
            <person name="Saunders L."/>
            <person name="Sluder A.E."/>
            <person name="Smith K."/>
            <person name="Stanke M."/>
            <person name="Unnasch T.R."/>
            <person name="Ware J."/>
            <person name="Wei A.D."/>
            <person name="Weil G."/>
            <person name="Williams D.J."/>
            <person name="Zhang Y."/>
            <person name="Williams S.A."/>
            <person name="Fraser-Liggett C."/>
            <person name="Slatko B."/>
            <person name="Blaxter M.L."/>
            <person name="Scott A.L."/>
        </authorList>
    </citation>
    <scope>NUCLEOTIDE SEQUENCE</scope>
    <source>
        <strain evidence="1 3">FR3</strain>
    </source>
</reference>
<dbReference type="WBParaSite" id="Bm13537.1">
    <property type="protein sequence ID" value="Bm13537.1"/>
    <property type="gene ID" value="WBGene00233798"/>
</dbReference>
<evidence type="ECO:0000313" key="2">
    <source>
        <dbReference type="EMBL" id="VIO91853.1"/>
    </source>
</evidence>
<accession>A0A0K0IY41</accession>
<dbReference type="EMBL" id="CAAKNF010000192">
    <property type="protein sequence ID" value="VIO91853.1"/>
    <property type="molecule type" value="Genomic_DNA"/>
</dbReference>
<evidence type="ECO:0000313" key="5">
    <source>
        <dbReference type="WormBase" id="Bm13537"/>
    </source>
</evidence>
<dbReference type="GeneID" id="66057892"/>
<organism evidence="1">
    <name type="scientific">Brugia malayi</name>
    <name type="common">Filarial nematode worm</name>
    <dbReference type="NCBI Taxonomy" id="6279"/>
    <lineage>
        <taxon>Eukaryota</taxon>
        <taxon>Metazoa</taxon>
        <taxon>Ecdysozoa</taxon>
        <taxon>Nematoda</taxon>
        <taxon>Chromadorea</taxon>
        <taxon>Rhabditida</taxon>
        <taxon>Spirurina</taxon>
        <taxon>Spiruromorpha</taxon>
        <taxon>Filarioidea</taxon>
        <taxon>Onchocercidae</taxon>
        <taxon>Brugia</taxon>
    </lineage>
</organism>
<protein>
    <submittedName>
        <fullName evidence="1 4">Bm13537</fullName>
    </submittedName>
</protein>
<evidence type="ECO:0000313" key="1">
    <source>
        <dbReference type="EMBL" id="CDP99679.1"/>
    </source>
</evidence>
<proteinExistence type="predicted"/>
<reference evidence="4" key="4">
    <citation type="submission" date="2019-12" db="UniProtKB">
        <authorList>
            <consortium name="WormBaseParasite"/>
        </authorList>
    </citation>
    <scope>IDENTIFICATION</scope>
</reference>
<dbReference type="WormBase" id="Bm13537">
    <property type="protein sequence ID" value="BM29449"/>
    <property type="gene ID" value="WBGene00233798"/>
</dbReference>
<dbReference type="AlphaFoldDB" id="A0A0K0IY41"/>
<keyword evidence="3" id="KW-1185">Reference proteome</keyword>
<sequence>MMNSIVIEGRYRDQLQEIMSYTTILVISIAFKE</sequence>
<dbReference type="RefSeq" id="XP_042933218.1">
    <property type="nucleotide sequence ID" value="XM_043077284.1"/>
</dbReference>
<dbReference type="Proteomes" id="UP000006672">
    <property type="component" value="Unassembled WGS sequence"/>
</dbReference>
<reference evidence="2" key="3">
    <citation type="submission" date="2019-04" db="EMBL/GenBank/DDBJ databases">
        <authorList>
            <person name="Howe K."/>
            <person name="Paulini M."/>
            <person name="Williams G."/>
        </authorList>
    </citation>
    <scope>NUCLEOTIDE SEQUENCE [LARGE SCALE GENOMIC DNA]</scope>
    <source>
        <strain evidence="2">FR3</strain>
    </source>
</reference>
<evidence type="ECO:0000313" key="3">
    <source>
        <dbReference type="Proteomes" id="UP000006672"/>
    </source>
</evidence>
<dbReference type="CTD" id="66057892"/>